<keyword evidence="1" id="KW-0472">Membrane</keyword>
<dbReference type="GeneID" id="89923430"/>
<organism evidence="2 3">
    <name type="scientific">Saxophila tyrrhenica</name>
    <dbReference type="NCBI Taxonomy" id="1690608"/>
    <lineage>
        <taxon>Eukaryota</taxon>
        <taxon>Fungi</taxon>
        <taxon>Dikarya</taxon>
        <taxon>Ascomycota</taxon>
        <taxon>Pezizomycotina</taxon>
        <taxon>Dothideomycetes</taxon>
        <taxon>Dothideomycetidae</taxon>
        <taxon>Mycosphaerellales</taxon>
        <taxon>Extremaceae</taxon>
        <taxon>Saxophila</taxon>
    </lineage>
</organism>
<evidence type="ECO:0000256" key="1">
    <source>
        <dbReference type="SAM" id="Phobius"/>
    </source>
</evidence>
<gene>
    <name evidence="2" type="ORF">LTR77_002083</name>
</gene>
<evidence type="ECO:0000313" key="2">
    <source>
        <dbReference type="EMBL" id="KAK5173402.1"/>
    </source>
</evidence>
<sequence>MVSDKSKMSAFPVNVGLPIPTIVYVYLAVAVYDVLIDPLVQLYQGCRRCVEGLERVKLVHEESGPAREVGEVRMRVGGEFADVPKSLETMQGEL</sequence>
<feature type="transmembrane region" description="Helical" evidence="1">
    <location>
        <begin position="15"/>
        <end position="35"/>
    </location>
</feature>
<dbReference type="EMBL" id="JAVRRT010000003">
    <property type="protein sequence ID" value="KAK5173402.1"/>
    <property type="molecule type" value="Genomic_DNA"/>
</dbReference>
<reference evidence="2 3" key="1">
    <citation type="submission" date="2023-08" db="EMBL/GenBank/DDBJ databases">
        <title>Black Yeasts Isolated from many extreme environments.</title>
        <authorList>
            <person name="Coleine C."/>
            <person name="Stajich J.E."/>
            <person name="Selbmann L."/>
        </authorList>
    </citation>
    <scope>NUCLEOTIDE SEQUENCE [LARGE SCALE GENOMIC DNA]</scope>
    <source>
        <strain evidence="2 3">CCFEE 5935</strain>
    </source>
</reference>
<keyword evidence="1" id="KW-1133">Transmembrane helix</keyword>
<name>A0AAV9PHZ3_9PEZI</name>
<dbReference type="Proteomes" id="UP001337655">
    <property type="component" value="Unassembled WGS sequence"/>
</dbReference>
<dbReference type="RefSeq" id="XP_064662097.1">
    <property type="nucleotide sequence ID" value="XM_064799342.1"/>
</dbReference>
<evidence type="ECO:0000313" key="3">
    <source>
        <dbReference type="Proteomes" id="UP001337655"/>
    </source>
</evidence>
<proteinExistence type="predicted"/>
<accession>A0AAV9PHZ3</accession>
<comment type="caution">
    <text evidence="2">The sequence shown here is derived from an EMBL/GenBank/DDBJ whole genome shotgun (WGS) entry which is preliminary data.</text>
</comment>
<keyword evidence="3" id="KW-1185">Reference proteome</keyword>
<dbReference type="AlphaFoldDB" id="A0AAV9PHZ3"/>
<keyword evidence="1" id="KW-0812">Transmembrane</keyword>
<protein>
    <submittedName>
        <fullName evidence="2">Uncharacterized protein</fullName>
    </submittedName>
</protein>